<feature type="transmembrane region" description="Helical" evidence="6">
    <location>
        <begin position="370"/>
        <end position="389"/>
    </location>
</feature>
<name>A0ABR9LS36_9ACTN</name>
<dbReference type="PANTHER" id="PTHR23513">
    <property type="entry name" value="INTEGRAL MEMBRANE EFFLUX PROTEIN-RELATED"/>
    <property type="match status" value="1"/>
</dbReference>
<feature type="transmembrane region" description="Helical" evidence="6">
    <location>
        <begin position="98"/>
        <end position="123"/>
    </location>
</feature>
<keyword evidence="4 6" id="KW-1133">Transmembrane helix</keyword>
<evidence type="ECO:0000256" key="3">
    <source>
        <dbReference type="ARBA" id="ARBA00022692"/>
    </source>
</evidence>
<feature type="transmembrane region" description="Helical" evidence="6">
    <location>
        <begin position="44"/>
        <end position="62"/>
    </location>
</feature>
<dbReference type="InterPro" id="IPR011701">
    <property type="entry name" value="MFS"/>
</dbReference>
<dbReference type="Gene3D" id="1.20.1250.20">
    <property type="entry name" value="MFS general substrate transporter like domains"/>
    <property type="match status" value="1"/>
</dbReference>
<evidence type="ECO:0000313" key="7">
    <source>
        <dbReference type="EMBL" id="MBE1583077.1"/>
    </source>
</evidence>
<dbReference type="CDD" id="cd06173">
    <property type="entry name" value="MFS_MefA_like"/>
    <property type="match status" value="1"/>
</dbReference>
<gene>
    <name evidence="7" type="ORF">H4W80_001335</name>
</gene>
<dbReference type="Pfam" id="PF07690">
    <property type="entry name" value="MFS_1"/>
    <property type="match status" value="1"/>
</dbReference>
<evidence type="ECO:0000256" key="5">
    <source>
        <dbReference type="ARBA" id="ARBA00023136"/>
    </source>
</evidence>
<protein>
    <submittedName>
        <fullName evidence="7">MFS family permease</fullName>
    </submittedName>
</protein>
<dbReference type="PANTHER" id="PTHR23513:SF6">
    <property type="entry name" value="MAJOR FACILITATOR SUPERFAMILY ASSOCIATED DOMAIN-CONTAINING PROTEIN"/>
    <property type="match status" value="1"/>
</dbReference>
<evidence type="ECO:0000256" key="4">
    <source>
        <dbReference type="ARBA" id="ARBA00022989"/>
    </source>
</evidence>
<keyword evidence="5 6" id="KW-0472">Membrane</keyword>
<proteinExistence type="predicted"/>
<feature type="transmembrane region" description="Helical" evidence="6">
    <location>
        <begin position="347"/>
        <end position="364"/>
    </location>
</feature>
<reference evidence="7 8" key="1">
    <citation type="submission" date="2020-10" db="EMBL/GenBank/DDBJ databases">
        <title>Sequencing the genomes of 1000 actinobacteria strains.</title>
        <authorList>
            <person name="Klenk H.-P."/>
        </authorList>
    </citation>
    <scope>NUCLEOTIDE SEQUENCE [LARGE SCALE GENOMIC DNA]</scope>
    <source>
        <strain evidence="7 8">DSM 43173</strain>
    </source>
</reference>
<dbReference type="Proteomes" id="UP000633509">
    <property type="component" value="Unassembled WGS sequence"/>
</dbReference>
<accession>A0ABR9LS36</accession>
<keyword evidence="2" id="KW-1003">Cell membrane</keyword>
<feature type="transmembrane region" description="Helical" evidence="6">
    <location>
        <begin position="253"/>
        <end position="276"/>
    </location>
</feature>
<organism evidence="7 8">
    <name type="scientific">Nonomuraea angiospora</name>
    <dbReference type="NCBI Taxonomy" id="46172"/>
    <lineage>
        <taxon>Bacteria</taxon>
        <taxon>Bacillati</taxon>
        <taxon>Actinomycetota</taxon>
        <taxon>Actinomycetes</taxon>
        <taxon>Streptosporangiales</taxon>
        <taxon>Streptosporangiaceae</taxon>
        <taxon>Nonomuraea</taxon>
    </lineage>
</organism>
<keyword evidence="3 6" id="KW-0812">Transmembrane</keyword>
<feature type="transmembrane region" description="Helical" evidence="6">
    <location>
        <begin position="283"/>
        <end position="300"/>
    </location>
</feature>
<dbReference type="SUPFAM" id="SSF103473">
    <property type="entry name" value="MFS general substrate transporter"/>
    <property type="match status" value="1"/>
</dbReference>
<evidence type="ECO:0000256" key="6">
    <source>
        <dbReference type="SAM" id="Phobius"/>
    </source>
</evidence>
<dbReference type="EMBL" id="JADBEK010000001">
    <property type="protein sequence ID" value="MBE1583077.1"/>
    <property type="molecule type" value="Genomic_DNA"/>
</dbReference>
<evidence type="ECO:0000313" key="8">
    <source>
        <dbReference type="Proteomes" id="UP000633509"/>
    </source>
</evidence>
<feature type="transmembrane region" description="Helical" evidence="6">
    <location>
        <begin position="164"/>
        <end position="186"/>
    </location>
</feature>
<dbReference type="RefSeq" id="WP_192784239.1">
    <property type="nucleotide sequence ID" value="NZ_JADBEK010000001.1"/>
</dbReference>
<evidence type="ECO:0000256" key="2">
    <source>
        <dbReference type="ARBA" id="ARBA00022475"/>
    </source>
</evidence>
<feature type="transmembrane region" description="Helical" evidence="6">
    <location>
        <begin position="74"/>
        <end position="92"/>
    </location>
</feature>
<keyword evidence="8" id="KW-1185">Reference proteome</keyword>
<comment type="caution">
    <text evidence="7">The sequence shown here is derived from an EMBL/GenBank/DDBJ whole genome shotgun (WGS) entry which is preliminary data.</text>
</comment>
<dbReference type="InterPro" id="IPR036259">
    <property type="entry name" value="MFS_trans_sf"/>
</dbReference>
<feature type="transmembrane region" description="Helical" evidence="6">
    <location>
        <begin position="220"/>
        <end position="241"/>
    </location>
</feature>
<feature type="transmembrane region" description="Helical" evidence="6">
    <location>
        <begin position="306"/>
        <end position="326"/>
    </location>
</feature>
<comment type="subcellular location">
    <subcellularLocation>
        <location evidence="1">Cell membrane</location>
        <topology evidence="1">Multi-pass membrane protein</topology>
    </subcellularLocation>
</comment>
<evidence type="ECO:0000256" key="1">
    <source>
        <dbReference type="ARBA" id="ARBA00004651"/>
    </source>
</evidence>
<sequence>MIANPGRALLVCFVGSRALSTFGSWASGMVVVIWVRTLTGRDDAAALSMLLFALPTLAYPLIGQLIDRMDRLAALAASQAAGAAMISCFFLVDDRSDIWIVYVVQLLQGVNAGLISVAGDAMLPQLAPADRLSSVNGWLQSAMQAGRLAAPGTGVLIFTMSGGITAVIVFDITTFLVSLALLAPLARTGRHRPARPEPESYIQALRHGTRLITSRPELRTVTLLNLGCGLAAGFLSSSWFAMITSGLGASPDFAGVLATSQAIGGMLGGPLGTWFAATHRIRGAGLCVTAAFCAVGPALLSGLAPLAVAGIALVGLGTSVLFVVYVTVVQNAVPEQLLGRSFATLDAYTNLAQVGGLAIGALWLGAMGSFQPIVVAAMVVLVPVALILLREGSARGEAAEVVAHALPAPASALRGALTVETPAVGGLHYRLRAHDGAGHRS</sequence>